<dbReference type="InterPro" id="IPR043502">
    <property type="entry name" value="DNA/RNA_pol_sf"/>
</dbReference>
<feature type="non-terminal residue" evidence="1">
    <location>
        <position position="1"/>
    </location>
</feature>
<proteinExistence type="predicted"/>
<evidence type="ECO:0000313" key="2">
    <source>
        <dbReference type="Proteomes" id="UP000257109"/>
    </source>
</evidence>
<dbReference type="Gene3D" id="3.30.70.270">
    <property type="match status" value="1"/>
</dbReference>
<gene>
    <name evidence="1" type="primary">pol</name>
    <name evidence="1" type="ORF">CR513_00122</name>
</gene>
<reference evidence="1" key="1">
    <citation type="submission" date="2018-05" db="EMBL/GenBank/DDBJ databases">
        <title>Draft genome of Mucuna pruriens seed.</title>
        <authorList>
            <person name="Nnadi N.E."/>
            <person name="Vos R."/>
            <person name="Hasami M.H."/>
            <person name="Devisetty U.K."/>
            <person name="Aguiy J.C."/>
        </authorList>
    </citation>
    <scope>NUCLEOTIDE SEQUENCE [LARGE SCALE GENOMIC DNA]</scope>
    <source>
        <strain evidence="1">JCA_2017</strain>
    </source>
</reference>
<dbReference type="InterPro" id="IPR043128">
    <property type="entry name" value="Rev_trsase/Diguanyl_cyclase"/>
</dbReference>
<comment type="caution">
    <text evidence="1">The sequence shown here is derived from an EMBL/GenBank/DDBJ whole genome shotgun (WGS) entry which is preliminary data.</text>
</comment>
<dbReference type="InterPro" id="IPR053134">
    <property type="entry name" value="RNA-dir_DNA_polymerase"/>
</dbReference>
<organism evidence="1 2">
    <name type="scientific">Mucuna pruriens</name>
    <name type="common">Velvet bean</name>
    <name type="synonym">Dolichos pruriens</name>
    <dbReference type="NCBI Taxonomy" id="157652"/>
    <lineage>
        <taxon>Eukaryota</taxon>
        <taxon>Viridiplantae</taxon>
        <taxon>Streptophyta</taxon>
        <taxon>Embryophyta</taxon>
        <taxon>Tracheophyta</taxon>
        <taxon>Spermatophyta</taxon>
        <taxon>Magnoliopsida</taxon>
        <taxon>eudicotyledons</taxon>
        <taxon>Gunneridae</taxon>
        <taxon>Pentapetalae</taxon>
        <taxon>rosids</taxon>
        <taxon>fabids</taxon>
        <taxon>Fabales</taxon>
        <taxon>Fabaceae</taxon>
        <taxon>Papilionoideae</taxon>
        <taxon>50 kb inversion clade</taxon>
        <taxon>NPAAA clade</taxon>
        <taxon>indigoferoid/millettioid clade</taxon>
        <taxon>Phaseoleae</taxon>
        <taxon>Mucuna</taxon>
    </lineage>
</organism>
<keyword evidence="2" id="KW-1185">Reference proteome</keyword>
<dbReference type="Proteomes" id="UP000257109">
    <property type="component" value="Unassembled WGS sequence"/>
</dbReference>
<accession>A0A371II86</accession>
<evidence type="ECO:0000313" key="1">
    <source>
        <dbReference type="EMBL" id="RDY14770.1"/>
    </source>
</evidence>
<protein>
    <submittedName>
        <fullName evidence="1">Retrovirus-related Pol polyprotein from transposon gypsy</fullName>
    </submittedName>
</protein>
<dbReference type="PANTHER" id="PTHR24559:SF444">
    <property type="entry name" value="REVERSE TRANSCRIPTASE DOMAIN-CONTAINING PROTEIN"/>
    <property type="match status" value="1"/>
</dbReference>
<dbReference type="AlphaFoldDB" id="A0A371II86"/>
<dbReference type="EMBL" id="QJKJ01000019">
    <property type="protein sequence ID" value="RDY14770.1"/>
    <property type="molecule type" value="Genomic_DNA"/>
</dbReference>
<name>A0A371II86_MUCPR</name>
<dbReference type="OrthoDB" id="101614at2759"/>
<dbReference type="PANTHER" id="PTHR24559">
    <property type="entry name" value="TRANSPOSON TY3-I GAG-POL POLYPROTEIN"/>
    <property type="match status" value="1"/>
</dbReference>
<dbReference type="SUPFAM" id="SSF56672">
    <property type="entry name" value="DNA/RNA polymerases"/>
    <property type="match status" value="1"/>
</dbReference>
<sequence>MPFGLKNVGATYQRLMDKVFANQIGRNLEVYVDDIVIFDQVRRYNMRLNPEIVFGVQGRKFLEVDRVINFIILVFAESSRKGVTFLSTFAKTNDISME</sequence>